<dbReference type="Proteomes" id="UP001412067">
    <property type="component" value="Unassembled WGS sequence"/>
</dbReference>
<feature type="compositionally biased region" description="Acidic residues" evidence="1">
    <location>
        <begin position="342"/>
        <end position="365"/>
    </location>
</feature>
<accession>A0ABR2M9W0</accession>
<keyword evidence="4" id="KW-1185">Reference proteome</keyword>
<feature type="region of interest" description="Disordered" evidence="1">
    <location>
        <begin position="334"/>
        <end position="365"/>
    </location>
</feature>
<evidence type="ECO:0000256" key="1">
    <source>
        <dbReference type="SAM" id="MobiDB-lite"/>
    </source>
</evidence>
<name>A0ABR2M9W0_9ASPA</name>
<proteinExistence type="predicted"/>
<evidence type="ECO:0000259" key="2">
    <source>
        <dbReference type="Pfam" id="PF20167"/>
    </source>
</evidence>
<feature type="domain" description="Putative plant transposon protein" evidence="2">
    <location>
        <begin position="17"/>
        <end position="192"/>
    </location>
</feature>
<evidence type="ECO:0000313" key="3">
    <source>
        <dbReference type="EMBL" id="KAK8960459.1"/>
    </source>
</evidence>
<dbReference type="InterPro" id="IPR046796">
    <property type="entry name" value="Transposase_32_dom"/>
</dbReference>
<reference evidence="3 4" key="1">
    <citation type="journal article" date="2022" name="Nat. Plants">
        <title>Genomes of leafy and leafless Platanthera orchids illuminate the evolution of mycoheterotrophy.</title>
        <authorList>
            <person name="Li M.H."/>
            <person name="Liu K.W."/>
            <person name="Li Z."/>
            <person name="Lu H.C."/>
            <person name="Ye Q.L."/>
            <person name="Zhang D."/>
            <person name="Wang J.Y."/>
            <person name="Li Y.F."/>
            <person name="Zhong Z.M."/>
            <person name="Liu X."/>
            <person name="Yu X."/>
            <person name="Liu D.K."/>
            <person name="Tu X.D."/>
            <person name="Liu B."/>
            <person name="Hao Y."/>
            <person name="Liao X.Y."/>
            <person name="Jiang Y.T."/>
            <person name="Sun W.H."/>
            <person name="Chen J."/>
            <person name="Chen Y.Q."/>
            <person name="Ai Y."/>
            <person name="Zhai J.W."/>
            <person name="Wu S.S."/>
            <person name="Zhou Z."/>
            <person name="Hsiao Y.Y."/>
            <person name="Wu W.L."/>
            <person name="Chen Y.Y."/>
            <person name="Lin Y.F."/>
            <person name="Hsu J.L."/>
            <person name="Li C.Y."/>
            <person name="Wang Z.W."/>
            <person name="Zhao X."/>
            <person name="Zhong W.Y."/>
            <person name="Ma X.K."/>
            <person name="Ma L."/>
            <person name="Huang J."/>
            <person name="Chen G.Z."/>
            <person name="Huang M.Z."/>
            <person name="Huang L."/>
            <person name="Peng D.H."/>
            <person name="Luo Y.B."/>
            <person name="Zou S.Q."/>
            <person name="Chen S.P."/>
            <person name="Lan S."/>
            <person name="Tsai W.C."/>
            <person name="Van de Peer Y."/>
            <person name="Liu Z.J."/>
        </authorList>
    </citation>
    <scope>NUCLEOTIDE SEQUENCE [LARGE SCALE GENOMIC DNA]</scope>
    <source>
        <strain evidence="3">Lor288</strain>
    </source>
</reference>
<comment type="caution">
    <text evidence="3">The sequence shown here is derived from an EMBL/GenBank/DDBJ whole genome shotgun (WGS) entry which is preliminary data.</text>
</comment>
<evidence type="ECO:0000313" key="4">
    <source>
        <dbReference type="Proteomes" id="UP001412067"/>
    </source>
</evidence>
<dbReference type="Pfam" id="PF20167">
    <property type="entry name" value="Transposase_32"/>
    <property type="match status" value="1"/>
</dbReference>
<dbReference type="EMBL" id="JBBWWR010000010">
    <property type="protein sequence ID" value="KAK8960459.1"/>
    <property type="molecule type" value="Genomic_DNA"/>
</dbReference>
<organism evidence="3 4">
    <name type="scientific">Platanthera guangdongensis</name>
    <dbReference type="NCBI Taxonomy" id="2320717"/>
    <lineage>
        <taxon>Eukaryota</taxon>
        <taxon>Viridiplantae</taxon>
        <taxon>Streptophyta</taxon>
        <taxon>Embryophyta</taxon>
        <taxon>Tracheophyta</taxon>
        <taxon>Spermatophyta</taxon>
        <taxon>Magnoliopsida</taxon>
        <taxon>Liliopsida</taxon>
        <taxon>Asparagales</taxon>
        <taxon>Orchidaceae</taxon>
        <taxon>Orchidoideae</taxon>
        <taxon>Orchideae</taxon>
        <taxon>Orchidinae</taxon>
        <taxon>Platanthera</taxon>
    </lineage>
</organism>
<sequence length="365" mass="41177">MEIREWSRAYVGHIKALSWEIFCHPRTEAVLPWVYEFYANARFREGTTVSVRGKQVDFSAATINNFFELDDDTEGSLMTLQATVPPSEIATTVCCVPQPEWARRSFKAIKSTSLSREAKVWLLFINASILPTRHLKNISLDRLTLIYSILMGKRINMGRLIAEQLALRVMEDRARPLWFPTLITALCRLAGVGSEMGDLVTQVGHHITETVVEVNIKVAAETGEKRSKLSKLGVKEPAISGKPPSSAPMKLVIGRSQYEGERGLEIENSEYIKAYLRCQHVYFESRFEDIRRNQEKLMHAAKIQVETPSYQLQSQFDSEGYLLQSDWSRADPAKIAATASDLDGETDPEDEDGEDKEESVDSIAD</sequence>
<gene>
    <name evidence="3" type="ORF">KSP40_PGU008603</name>
</gene>
<protein>
    <recommendedName>
        <fullName evidence="2">Putative plant transposon protein domain-containing protein</fullName>
    </recommendedName>
</protein>